<accession>A0A2P2PXY2</accession>
<evidence type="ECO:0000313" key="1">
    <source>
        <dbReference type="EMBL" id="MBX59533.1"/>
    </source>
</evidence>
<name>A0A2P2PXY2_RHIMU</name>
<dbReference type="AlphaFoldDB" id="A0A2P2PXY2"/>
<dbReference type="EMBL" id="GGEC01079049">
    <property type="protein sequence ID" value="MBX59533.1"/>
    <property type="molecule type" value="Transcribed_RNA"/>
</dbReference>
<reference evidence="1" key="1">
    <citation type="submission" date="2018-02" db="EMBL/GenBank/DDBJ databases">
        <title>Rhizophora mucronata_Transcriptome.</title>
        <authorList>
            <person name="Meera S.P."/>
            <person name="Sreeshan A."/>
            <person name="Augustine A."/>
        </authorList>
    </citation>
    <scope>NUCLEOTIDE SEQUENCE</scope>
    <source>
        <tissue evidence="1">Leaf</tissue>
    </source>
</reference>
<proteinExistence type="predicted"/>
<protein>
    <submittedName>
        <fullName evidence="1">Uncharacterized protein</fullName>
    </submittedName>
</protein>
<organism evidence="1">
    <name type="scientific">Rhizophora mucronata</name>
    <name type="common">Asiatic mangrove</name>
    <dbReference type="NCBI Taxonomy" id="61149"/>
    <lineage>
        <taxon>Eukaryota</taxon>
        <taxon>Viridiplantae</taxon>
        <taxon>Streptophyta</taxon>
        <taxon>Embryophyta</taxon>
        <taxon>Tracheophyta</taxon>
        <taxon>Spermatophyta</taxon>
        <taxon>Magnoliopsida</taxon>
        <taxon>eudicotyledons</taxon>
        <taxon>Gunneridae</taxon>
        <taxon>Pentapetalae</taxon>
        <taxon>rosids</taxon>
        <taxon>fabids</taxon>
        <taxon>Malpighiales</taxon>
        <taxon>Rhizophoraceae</taxon>
        <taxon>Rhizophora</taxon>
    </lineage>
</organism>
<sequence length="28" mass="3369">MISCVRSGHVCRRCWEILPRKVNACKHW</sequence>